<dbReference type="Gene3D" id="3.30.565.10">
    <property type="entry name" value="Histidine kinase-like ATPase, C-terminal domain"/>
    <property type="match status" value="1"/>
</dbReference>
<dbReference type="InterPro" id="IPR004358">
    <property type="entry name" value="Sig_transdc_His_kin-like_C"/>
</dbReference>
<dbReference type="CDD" id="cd00082">
    <property type="entry name" value="HisKA"/>
    <property type="match status" value="1"/>
</dbReference>
<gene>
    <name evidence="14" type="ORF">BOW51_09970</name>
</gene>
<dbReference type="Pfam" id="PF02518">
    <property type="entry name" value="HATPase_c"/>
    <property type="match status" value="1"/>
</dbReference>
<evidence type="ECO:0000256" key="9">
    <source>
        <dbReference type="ARBA" id="ARBA00023012"/>
    </source>
</evidence>
<dbReference type="InterPro" id="IPR035965">
    <property type="entry name" value="PAS-like_dom_sf"/>
</dbReference>
<evidence type="ECO:0000259" key="13">
    <source>
        <dbReference type="PROSITE" id="PS50885"/>
    </source>
</evidence>
<feature type="domain" description="PAS" evidence="12">
    <location>
        <begin position="327"/>
        <end position="372"/>
    </location>
</feature>
<dbReference type="SMART" id="SM00388">
    <property type="entry name" value="HisKA"/>
    <property type="match status" value="1"/>
</dbReference>
<dbReference type="EC" id="2.7.13.3" evidence="3"/>
<evidence type="ECO:0000313" key="15">
    <source>
        <dbReference type="Proteomes" id="UP000190896"/>
    </source>
</evidence>
<dbReference type="CDD" id="cd06225">
    <property type="entry name" value="HAMP"/>
    <property type="match status" value="1"/>
</dbReference>
<evidence type="ECO:0000259" key="11">
    <source>
        <dbReference type="PROSITE" id="PS50109"/>
    </source>
</evidence>
<reference evidence="14 15" key="1">
    <citation type="submission" date="2016-11" db="EMBL/GenBank/DDBJ databases">
        <title>Mixed transmission modes and dynamic genome evolution in an obligate animal-bacterial symbiosis.</title>
        <authorList>
            <person name="Russell S.L."/>
            <person name="Corbett-Detig R.B."/>
            <person name="Cavanaugh C.M."/>
        </authorList>
    </citation>
    <scope>NUCLEOTIDE SEQUENCE [LARGE SCALE GENOMIC DNA]</scope>
    <source>
        <strain evidence="14">Se-Cadez</strain>
    </source>
</reference>
<evidence type="ECO:0000256" key="2">
    <source>
        <dbReference type="ARBA" id="ARBA00004370"/>
    </source>
</evidence>
<keyword evidence="4" id="KW-0597">Phosphoprotein</keyword>
<dbReference type="GO" id="GO:0016020">
    <property type="term" value="C:membrane"/>
    <property type="evidence" value="ECO:0007669"/>
    <property type="project" value="UniProtKB-SubCell"/>
</dbReference>
<dbReference type="OrthoDB" id="1931120at2"/>
<dbReference type="Gene3D" id="3.30.450.20">
    <property type="entry name" value="PAS domain"/>
    <property type="match status" value="1"/>
</dbReference>
<evidence type="ECO:0000256" key="6">
    <source>
        <dbReference type="ARBA" id="ARBA00022741"/>
    </source>
</evidence>
<dbReference type="Pfam" id="PF00672">
    <property type="entry name" value="HAMP"/>
    <property type="match status" value="1"/>
</dbReference>
<dbReference type="InterPro" id="IPR036890">
    <property type="entry name" value="HATPase_C_sf"/>
</dbReference>
<dbReference type="GO" id="GO:0005524">
    <property type="term" value="F:ATP binding"/>
    <property type="evidence" value="ECO:0007669"/>
    <property type="project" value="UniProtKB-KW"/>
</dbReference>
<evidence type="ECO:0000256" key="3">
    <source>
        <dbReference type="ARBA" id="ARBA00012438"/>
    </source>
</evidence>
<organism evidence="14 15">
    <name type="scientific">Solemya velesiana gill symbiont</name>
    <dbReference type="NCBI Taxonomy" id="1918948"/>
    <lineage>
        <taxon>Bacteria</taxon>
        <taxon>Pseudomonadati</taxon>
        <taxon>Pseudomonadota</taxon>
        <taxon>Gammaproteobacteria</taxon>
        <taxon>sulfur-oxidizing symbionts</taxon>
    </lineage>
</organism>
<dbReference type="PRINTS" id="PR00344">
    <property type="entry name" value="BCTRLSENSOR"/>
</dbReference>
<dbReference type="PROSITE" id="PS50112">
    <property type="entry name" value="PAS"/>
    <property type="match status" value="1"/>
</dbReference>
<dbReference type="Pfam" id="PF00989">
    <property type="entry name" value="PAS"/>
    <property type="match status" value="1"/>
</dbReference>
<name>A0A1T2KSP6_9GAMM</name>
<keyword evidence="15" id="KW-1185">Reference proteome</keyword>
<proteinExistence type="predicted"/>
<keyword evidence="5" id="KW-0808">Transferase</keyword>
<dbReference type="CDD" id="cd00130">
    <property type="entry name" value="PAS"/>
    <property type="match status" value="1"/>
</dbReference>
<keyword evidence="9" id="KW-0902">Two-component regulatory system</keyword>
<dbReference type="SMART" id="SM00387">
    <property type="entry name" value="HATPase_c"/>
    <property type="match status" value="1"/>
</dbReference>
<accession>A0A1T2KSP6</accession>
<dbReference type="SUPFAM" id="SSF55785">
    <property type="entry name" value="PYP-like sensor domain (PAS domain)"/>
    <property type="match status" value="1"/>
</dbReference>
<dbReference type="Gene3D" id="1.10.287.130">
    <property type="match status" value="1"/>
</dbReference>
<feature type="domain" description="HAMP" evidence="13">
    <location>
        <begin position="253"/>
        <end position="305"/>
    </location>
</feature>
<dbReference type="InterPro" id="IPR036097">
    <property type="entry name" value="HisK_dim/P_sf"/>
</dbReference>
<dbReference type="InterPro" id="IPR003661">
    <property type="entry name" value="HisK_dim/P_dom"/>
</dbReference>
<dbReference type="InterPro" id="IPR003594">
    <property type="entry name" value="HATPase_dom"/>
</dbReference>
<dbReference type="InterPro" id="IPR003660">
    <property type="entry name" value="HAMP_dom"/>
</dbReference>
<dbReference type="AlphaFoldDB" id="A0A1T2KSP6"/>
<dbReference type="SUPFAM" id="SSF55874">
    <property type="entry name" value="ATPase domain of HSP90 chaperone/DNA topoisomerase II/histidine kinase"/>
    <property type="match status" value="1"/>
</dbReference>
<keyword evidence="7" id="KW-0418">Kinase</keyword>
<protein>
    <recommendedName>
        <fullName evidence="3">histidine kinase</fullName>
        <ecNumber evidence="3">2.7.13.3</ecNumber>
    </recommendedName>
</protein>
<dbReference type="PANTHER" id="PTHR43065">
    <property type="entry name" value="SENSOR HISTIDINE KINASE"/>
    <property type="match status" value="1"/>
</dbReference>
<evidence type="ECO:0000256" key="4">
    <source>
        <dbReference type="ARBA" id="ARBA00022553"/>
    </source>
</evidence>
<dbReference type="SUPFAM" id="SSF47384">
    <property type="entry name" value="Homodimeric domain of signal transducing histidine kinase"/>
    <property type="match status" value="1"/>
</dbReference>
<comment type="catalytic activity">
    <reaction evidence="1">
        <text>ATP + protein L-histidine = ADP + protein N-phospho-L-histidine.</text>
        <dbReference type="EC" id="2.7.13.3"/>
    </reaction>
</comment>
<dbReference type="GO" id="GO:0006355">
    <property type="term" value="P:regulation of DNA-templated transcription"/>
    <property type="evidence" value="ECO:0007669"/>
    <property type="project" value="InterPro"/>
</dbReference>
<evidence type="ECO:0000256" key="8">
    <source>
        <dbReference type="ARBA" id="ARBA00022840"/>
    </source>
</evidence>
<sequence length="752" mass="83291">MLGVHKGQTDKAHQVASNILSDTLKVIQQRRPDEYGEMFVTNRLGATVAMTKTLSDYYQADEYWWKAGSKLGESGAFFDDRGYDETVKTIVVGVTVPIRDSSEVIGVFKINYKLQSILNIITQKSAEAAQIIGLVRSIGDAIVSSRPEVTEALVGHEEEMASMPEGGWWEDAHEGAAFIGAHAPVRHNFNARILKDAKIGVSGETAKEITWHVISELDEKVAFGSLDDLRNTAMTLGTGALLLAALLGYMLSRSISAPLSIMRRGAETIGSGNLDSRINLRQKNEFGDLARSFDGMAEQLKETLASRDELNREITERKQAEAESNHLRNYLNDVFDTMPSVLVGTEKNGKVLHWNRQAAEVTCITADQAIGRLVQDLMPMVPDVMKNIECASGSGQAVRLDKQPYRKGTETHFSEITIYPLTAAGIEGIMIRMEDMMMQTEKMLSVGGLAAGMAHEINNPLGGMLQGMQNIRRRLSPELEKNRESASEPGIDLNKLQKYLEQREIFKFMESMAESGDRAGDIINNMLRFSRKAEEGFETVNMAELIDKTIELAAVDYDMKKKYDFRGIAIERDYEEGLPPIQCNTGEIQQVILNLLRNAAQAIYEHPEKREPAKISIRLRQKDKMIHLQVEDNGPGMDDATCSRVFEPFFTTKPPGLGLSVSYNRRAHGRHAGGMCTGPGQHVYHPATAESKSRLSDHEKSPRNRSRRLTGCSIFSLSGTASVSASSASWSFTISPPSRKRCNRSSSMSVST</sequence>
<evidence type="ECO:0000259" key="12">
    <source>
        <dbReference type="PROSITE" id="PS50112"/>
    </source>
</evidence>
<dbReference type="GO" id="GO:0000155">
    <property type="term" value="F:phosphorelay sensor kinase activity"/>
    <property type="evidence" value="ECO:0007669"/>
    <property type="project" value="InterPro"/>
</dbReference>
<dbReference type="InterPro" id="IPR000014">
    <property type="entry name" value="PAS"/>
</dbReference>
<dbReference type="PROSITE" id="PS50109">
    <property type="entry name" value="HIS_KIN"/>
    <property type="match status" value="1"/>
</dbReference>
<dbReference type="PANTHER" id="PTHR43065:SF42">
    <property type="entry name" value="TWO-COMPONENT SENSOR PPRA"/>
    <property type="match status" value="1"/>
</dbReference>
<feature type="compositionally biased region" description="Basic and acidic residues" evidence="10">
    <location>
        <begin position="691"/>
        <end position="702"/>
    </location>
</feature>
<comment type="caution">
    <text evidence="14">The sequence shown here is derived from an EMBL/GenBank/DDBJ whole genome shotgun (WGS) entry which is preliminary data.</text>
</comment>
<dbReference type="SUPFAM" id="SSF158472">
    <property type="entry name" value="HAMP domain-like"/>
    <property type="match status" value="1"/>
</dbReference>
<evidence type="ECO:0000256" key="1">
    <source>
        <dbReference type="ARBA" id="ARBA00000085"/>
    </source>
</evidence>
<comment type="subcellular location">
    <subcellularLocation>
        <location evidence="2">Membrane</location>
    </subcellularLocation>
</comment>
<dbReference type="InterPro" id="IPR013767">
    <property type="entry name" value="PAS_fold"/>
</dbReference>
<keyword evidence="6" id="KW-0547">Nucleotide-binding</keyword>
<dbReference type="PROSITE" id="PS50885">
    <property type="entry name" value="HAMP"/>
    <property type="match status" value="1"/>
</dbReference>
<dbReference type="Gene3D" id="6.10.340.10">
    <property type="match status" value="1"/>
</dbReference>
<evidence type="ECO:0000313" key="14">
    <source>
        <dbReference type="EMBL" id="OOZ35873.1"/>
    </source>
</evidence>
<dbReference type="Proteomes" id="UP000190896">
    <property type="component" value="Unassembled WGS sequence"/>
</dbReference>
<evidence type="ECO:0000256" key="10">
    <source>
        <dbReference type="SAM" id="MobiDB-lite"/>
    </source>
</evidence>
<dbReference type="SMART" id="SM00304">
    <property type="entry name" value="HAMP"/>
    <property type="match status" value="1"/>
</dbReference>
<evidence type="ECO:0000256" key="7">
    <source>
        <dbReference type="ARBA" id="ARBA00022777"/>
    </source>
</evidence>
<feature type="domain" description="Histidine kinase" evidence="11">
    <location>
        <begin position="452"/>
        <end position="662"/>
    </location>
</feature>
<evidence type="ECO:0000256" key="5">
    <source>
        <dbReference type="ARBA" id="ARBA00022679"/>
    </source>
</evidence>
<feature type="region of interest" description="Disordered" evidence="10">
    <location>
        <begin position="676"/>
        <end position="708"/>
    </location>
</feature>
<dbReference type="EMBL" id="MPRJ01000070">
    <property type="protein sequence ID" value="OOZ35873.1"/>
    <property type="molecule type" value="Genomic_DNA"/>
</dbReference>
<keyword evidence="8" id="KW-0067">ATP-binding</keyword>
<dbReference type="InterPro" id="IPR005467">
    <property type="entry name" value="His_kinase_dom"/>
</dbReference>